<dbReference type="InterPro" id="IPR001647">
    <property type="entry name" value="HTH_TetR"/>
</dbReference>
<dbReference type="SUPFAM" id="SSF46689">
    <property type="entry name" value="Homeodomain-like"/>
    <property type="match status" value="1"/>
</dbReference>
<organism evidence="6 7">
    <name type="scientific">Parasutterella muris</name>
    <dbReference type="NCBI Taxonomy" id="2565572"/>
    <lineage>
        <taxon>Bacteria</taxon>
        <taxon>Pseudomonadati</taxon>
        <taxon>Pseudomonadota</taxon>
        <taxon>Betaproteobacteria</taxon>
        <taxon>Burkholderiales</taxon>
        <taxon>Sutterellaceae</taxon>
        <taxon>Parasutterella</taxon>
    </lineage>
</organism>
<comment type="caution">
    <text evidence="6">The sequence shown here is derived from an EMBL/GenBank/DDBJ whole genome shotgun (WGS) entry which is preliminary data.</text>
</comment>
<protein>
    <submittedName>
        <fullName evidence="6">TetR family transcriptional regulator</fullName>
    </submittedName>
</protein>
<evidence type="ECO:0000259" key="5">
    <source>
        <dbReference type="PROSITE" id="PS50977"/>
    </source>
</evidence>
<dbReference type="Gene3D" id="1.10.357.10">
    <property type="entry name" value="Tetracycline Repressor, domain 2"/>
    <property type="match status" value="1"/>
</dbReference>
<dbReference type="PANTHER" id="PTHR47506:SF6">
    <property type="entry name" value="HTH-TYPE TRANSCRIPTIONAL REPRESSOR NEMR"/>
    <property type="match status" value="1"/>
</dbReference>
<dbReference type="RefSeq" id="WP_160335908.1">
    <property type="nucleotide sequence ID" value="NZ_CALPCR010000014.1"/>
</dbReference>
<dbReference type="Pfam" id="PF17937">
    <property type="entry name" value="TetR_C_28"/>
    <property type="match status" value="1"/>
</dbReference>
<evidence type="ECO:0000256" key="2">
    <source>
        <dbReference type="ARBA" id="ARBA00023125"/>
    </source>
</evidence>
<dbReference type="PANTHER" id="PTHR47506">
    <property type="entry name" value="TRANSCRIPTIONAL REGULATORY PROTEIN"/>
    <property type="match status" value="1"/>
</dbReference>
<dbReference type="Pfam" id="PF00440">
    <property type="entry name" value="TetR_N"/>
    <property type="match status" value="1"/>
</dbReference>
<evidence type="ECO:0000313" key="7">
    <source>
        <dbReference type="Proteomes" id="UP000472580"/>
    </source>
</evidence>
<dbReference type="OrthoDB" id="9809772at2"/>
<dbReference type="PROSITE" id="PS50977">
    <property type="entry name" value="HTH_TETR_2"/>
    <property type="match status" value="1"/>
</dbReference>
<dbReference type="EMBL" id="WSRP01000032">
    <property type="protein sequence ID" value="MVX57485.1"/>
    <property type="molecule type" value="Genomic_DNA"/>
</dbReference>
<reference evidence="6 7" key="1">
    <citation type="submission" date="2019-12" db="EMBL/GenBank/DDBJ databases">
        <title>Microbes associate with the intestines of laboratory mice.</title>
        <authorList>
            <person name="Navarre W."/>
            <person name="Wong E."/>
        </authorList>
    </citation>
    <scope>NUCLEOTIDE SEQUENCE [LARGE SCALE GENOMIC DNA]</scope>
    <source>
        <strain evidence="6 7">NM82_D38</strain>
    </source>
</reference>
<name>A0A6L6YI99_9BURK</name>
<feature type="DNA-binding region" description="H-T-H motif" evidence="4">
    <location>
        <begin position="30"/>
        <end position="49"/>
    </location>
</feature>
<dbReference type="InterPro" id="IPR041479">
    <property type="entry name" value="TetR_CgmR_C"/>
</dbReference>
<keyword evidence="2 4" id="KW-0238">DNA-binding</keyword>
<evidence type="ECO:0000256" key="4">
    <source>
        <dbReference type="PROSITE-ProRule" id="PRU00335"/>
    </source>
</evidence>
<dbReference type="InterPro" id="IPR009057">
    <property type="entry name" value="Homeodomain-like_sf"/>
</dbReference>
<keyword evidence="7" id="KW-1185">Reference proteome</keyword>
<gene>
    <name evidence="6" type="ORF">E5987_09795</name>
</gene>
<feature type="domain" description="HTH tetR-type" evidence="5">
    <location>
        <begin position="7"/>
        <end position="67"/>
    </location>
</feature>
<dbReference type="Proteomes" id="UP000472580">
    <property type="component" value="Unassembled WGS sequence"/>
</dbReference>
<sequence>MPSEKALRTRNKILEATRVFIMREGVAALSIDKIVKESQTSKGAFLYHFKNKKALFHALVEEYVQHLDERLTTNMAKFADKREPLAPGYASWYEGFDEDDGGFAALGVALLALHLHEPESLKPFHDWYQRLFEMVKKSPIDTPRLLTAIMAFEGFFFTHKMGFDTLDKETKEATWRFIVNEVAPQPTSKEAKD</sequence>
<dbReference type="AlphaFoldDB" id="A0A6L6YI99"/>
<dbReference type="GO" id="GO:0003677">
    <property type="term" value="F:DNA binding"/>
    <property type="evidence" value="ECO:0007669"/>
    <property type="project" value="UniProtKB-UniRule"/>
</dbReference>
<evidence type="ECO:0000256" key="3">
    <source>
        <dbReference type="ARBA" id="ARBA00023163"/>
    </source>
</evidence>
<proteinExistence type="predicted"/>
<accession>A0A6L6YI99</accession>
<keyword evidence="3" id="KW-0804">Transcription</keyword>
<evidence type="ECO:0000256" key="1">
    <source>
        <dbReference type="ARBA" id="ARBA00023015"/>
    </source>
</evidence>
<evidence type="ECO:0000313" key="6">
    <source>
        <dbReference type="EMBL" id="MVX57485.1"/>
    </source>
</evidence>
<keyword evidence="1" id="KW-0805">Transcription regulation</keyword>